<evidence type="ECO:0000256" key="5">
    <source>
        <dbReference type="ARBA" id="ARBA00022679"/>
    </source>
</evidence>
<dbReference type="PANTHER" id="PTHR31528:SF1">
    <property type="entry name" value="4-AMINO-5-HYDROXYMETHYL-2-METHYLPYRIMIDINE PHOSPHATE SYNTHASE THI11-RELATED"/>
    <property type="match status" value="1"/>
</dbReference>
<dbReference type="PROSITE" id="PS51318">
    <property type="entry name" value="TAT"/>
    <property type="match status" value="1"/>
</dbReference>
<gene>
    <name evidence="14" type="ORF">FVP77_11030</name>
</gene>
<organism evidence="14 15">
    <name type="scientific">Microbacterium hatanonis</name>
    <dbReference type="NCBI Taxonomy" id="404366"/>
    <lineage>
        <taxon>Bacteria</taxon>
        <taxon>Bacillati</taxon>
        <taxon>Actinomycetota</taxon>
        <taxon>Actinomycetes</taxon>
        <taxon>Micrococcales</taxon>
        <taxon>Microbacteriaceae</taxon>
        <taxon>Microbacterium</taxon>
    </lineage>
</organism>
<evidence type="ECO:0000256" key="3">
    <source>
        <dbReference type="ARBA" id="ARBA00009406"/>
    </source>
</evidence>
<reference evidence="14 15" key="1">
    <citation type="submission" date="2019-08" db="EMBL/GenBank/DDBJ databases">
        <authorList>
            <person name="Dong K."/>
        </authorList>
    </citation>
    <scope>NUCLEOTIDE SEQUENCE [LARGE SCALE GENOMIC DNA]</scope>
    <source>
        <strain evidence="14 15">JCM14558</strain>
    </source>
</reference>
<dbReference type="AlphaFoldDB" id="A0A5C8HVT6"/>
<keyword evidence="12" id="KW-0732">Signal</keyword>
<dbReference type="OrthoDB" id="174578at2"/>
<evidence type="ECO:0000256" key="11">
    <source>
        <dbReference type="ARBA" id="ARBA00048179"/>
    </source>
</evidence>
<dbReference type="InterPro" id="IPR027939">
    <property type="entry name" value="NMT1/THI5"/>
</dbReference>
<evidence type="ECO:0000256" key="4">
    <source>
        <dbReference type="ARBA" id="ARBA00011738"/>
    </source>
</evidence>
<dbReference type="Proteomes" id="UP000321034">
    <property type="component" value="Unassembled WGS sequence"/>
</dbReference>
<feature type="chain" id="PRO_5038492560" description="Thiamine pyrimidine synthase" evidence="12">
    <location>
        <begin position="29"/>
        <end position="356"/>
    </location>
</feature>
<sequence length="356" mass="36524">MTSTRPLLRRFAAGAAVAVGALLLSACAGGAASAPSESAAEATGLGDLTVQLSWILNEEWSGELIADSEGYYTDAGLGSVQLVPGPSSGVPELLSGTADLSLTDALSVGAAVANEAAPLKIIGATFQKNPFTIASLADGADITTPQDMIGKKIGVQDSNRAVFDAFLAANDIDTSEVDIVPVQYDPAPLTTGEVDGLIAFVTSQSVAIELQGIEVTDLLFADNGLPFVGHVITATDDTIASDRDALKAFLTAEIRGWSDAVADPGAGAQLAVDEYGTDLGLDLESSTASATAQAELLVVSDETVENGLFTISDDLQEQTLASLATSGYALTAADLFDLSLLDEVYAESPDLVAYQR</sequence>
<dbReference type="InterPro" id="IPR015168">
    <property type="entry name" value="SsuA/THI5"/>
</dbReference>
<comment type="function">
    <text evidence="1">Responsible for the formation of the pyrimidine heterocycle in the thiamine biosynthesis pathway. Catalyzes the formation of hydroxymethylpyrimidine phosphate (HMP-P) from histidine and pyridoxal phosphate (PLP). The protein uses PLP and the active site histidine to form HMP-P, generating an inactive enzyme. The enzyme can only undergo a single turnover, which suggests it is a suicide enzyme.</text>
</comment>
<evidence type="ECO:0000256" key="8">
    <source>
        <dbReference type="ARBA" id="ARBA00022977"/>
    </source>
</evidence>
<dbReference type="PANTHER" id="PTHR31528">
    <property type="entry name" value="4-AMINO-5-HYDROXYMETHYL-2-METHYLPYRIMIDINE PHOSPHATE SYNTHASE THI11-RELATED"/>
    <property type="match status" value="1"/>
</dbReference>
<dbReference type="SUPFAM" id="SSF53850">
    <property type="entry name" value="Periplasmic binding protein-like II"/>
    <property type="match status" value="1"/>
</dbReference>
<comment type="caution">
    <text evidence="14">The sequence shown here is derived from an EMBL/GenBank/DDBJ whole genome shotgun (WGS) entry which is preliminary data.</text>
</comment>
<evidence type="ECO:0000256" key="7">
    <source>
        <dbReference type="ARBA" id="ARBA00022898"/>
    </source>
</evidence>
<evidence type="ECO:0000256" key="10">
    <source>
        <dbReference type="ARBA" id="ARBA00033171"/>
    </source>
</evidence>
<proteinExistence type="inferred from homology"/>
<evidence type="ECO:0000256" key="9">
    <source>
        <dbReference type="ARBA" id="ARBA00023004"/>
    </source>
</evidence>
<dbReference type="GO" id="GO:0046872">
    <property type="term" value="F:metal ion binding"/>
    <property type="evidence" value="ECO:0007669"/>
    <property type="project" value="UniProtKB-KW"/>
</dbReference>
<evidence type="ECO:0000313" key="14">
    <source>
        <dbReference type="EMBL" id="TXK09460.1"/>
    </source>
</evidence>
<feature type="domain" description="SsuA/THI5-like" evidence="13">
    <location>
        <begin position="59"/>
        <end position="264"/>
    </location>
</feature>
<evidence type="ECO:0000256" key="6">
    <source>
        <dbReference type="ARBA" id="ARBA00022723"/>
    </source>
</evidence>
<evidence type="ECO:0000256" key="1">
    <source>
        <dbReference type="ARBA" id="ARBA00003469"/>
    </source>
</evidence>
<dbReference type="PROSITE" id="PS51257">
    <property type="entry name" value="PROKAR_LIPOPROTEIN"/>
    <property type="match status" value="1"/>
</dbReference>
<name>A0A5C8HVT6_9MICO</name>
<dbReference type="Pfam" id="PF09084">
    <property type="entry name" value="NMT1"/>
    <property type="match status" value="1"/>
</dbReference>
<evidence type="ECO:0000256" key="12">
    <source>
        <dbReference type="SAM" id="SignalP"/>
    </source>
</evidence>
<evidence type="ECO:0000259" key="13">
    <source>
        <dbReference type="Pfam" id="PF09084"/>
    </source>
</evidence>
<feature type="signal peptide" evidence="12">
    <location>
        <begin position="1"/>
        <end position="28"/>
    </location>
</feature>
<dbReference type="RefSeq" id="WP_147894674.1">
    <property type="nucleotide sequence ID" value="NZ_BAAANR010000001.1"/>
</dbReference>
<keyword evidence="6" id="KW-0479">Metal-binding</keyword>
<comment type="similarity">
    <text evidence="3">Belongs to the NMT1/THI5 family.</text>
</comment>
<dbReference type="Gene3D" id="3.40.190.10">
    <property type="entry name" value="Periplasmic binding protein-like II"/>
    <property type="match status" value="2"/>
</dbReference>
<keyword evidence="9" id="KW-0408">Iron</keyword>
<accession>A0A5C8HVT6</accession>
<keyword evidence="7" id="KW-0663">Pyridoxal phosphate</keyword>
<comment type="pathway">
    <text evidence="2">Cofactor biosynthesis; thiamine diphosphate biosynthesis.</text>
</comment>
<keyword evidence="8" id="KW-0784">Thiamine biosynthesis</keyword>
<keyword evidence="5" id="KW-0808">Transferase</keyword>
<comment type="catalytic activity">
    <reaction evidence="11">
        <text>N(6)-(pyridoxal phosphate)-L-lysyl-[4-amino-5-hydroxymethyl-2-methylpyrimidine phosphate synthase] + L-histidyl-[4-amino-5-hydroxymethyl-2-methylpyrimidine phosphate synthase] + 2 Fe(3+) + 4 H2O = L-lysyl-[4-amino-5-hydroxymethyl-2-methylpyrimidine phosphate synthase] + (2S)-2-amino-5-hydroxy-4-oxopentanoyl-[4-amino-5-hydroxymethyl-2-methylpyrimidine phosphate synthase] + 4-amino-2-methyl-5-(phosphooxymethyl)pyrimidine + 3-oxopropanoate + 2 Fe(2+) + 2 H(+)</text>
        <dbReference type="Rhea" id="RHEA:65756"/>
        <dbReference type="Rhea" id="RHEA-COMP:16892"/>
        <dbReference type="Rhea" id="RHEA-COMP:16893"/>
        <dbReference type="Rhea" id="RHEA-COMP:16894"/>
        <dbReference type="Rhea" id="RHEA-COMP:16895"/>
        <dbReference type="ChEBI" id="CHEBI:15377"/>
        <dbReference type="ChEBI" id="CHEBI:15378"/>
        <dbReference type="ChEBI" id="CHEBI:29033"/>
        <dbReference type="ChEBI" id="CHEBI:29034"/>
        <dbReference type="ChEBI" id="CHEBI:29969"/>
        <dbReference type="ChEBI" id="CHEBI:29979"/>
        <dbReference type="ChEBI" id="CHEBI:33190"/>
        <dbReference type="ChEBI" id="CHEBI:58354"/>
        <dbReference type="ChEBI" id="CHEBI:143915"/>
        <dbReference type="ChEBI" id="CHEBI:157692"/>
    </reaction>
    <physiologicalReaction direction="left-to-right" evidence="11">
        <dbReference type="Rhea" id="RHEA:65757"/>
    </physiologicalReaction>
</comment>
<protein>
    <recommendedName>
        <fullName evidence="10">Thiamine pyrimidine synthase</fullName>
    </recommendedName>
</protein>
<evidence type="ECO:0000256" key="2">
    <source>
        <dbReference type="ARBA" id="ARBA00004948"/>
    </source>
</evidence>
<dbReference type="EMBL" id="VRSV01000002">
    <property type="protein sequence ID" value="TXK09460.1"/>
    <property type="molecule type" value="Genomic_DNA"/>
</dbReference>
<dbReference type="GO" id="GO:0016740">
    <property type="term" value="F:transferase activity"/>
    <property type="evidence" value="ECO:0007669"/>
    <property type="project" value="UniProtKB-KW"/>
</dbReference>
<dbReference type="GO" id="GO:0009228">
    <property type="term" value="P:thiamine biosynthetic process"/>
    <property type="evidence" value="ECO:0007669"/>
    <property type="project" value="UniProtKB-KW"/>
</dbReference>
<keyword evidence="15" id="KW-1185">Reference proteome</keyword>
<dbReference type="InterPro" id="IPR006311">
    <property type="entry name" value="TAT_signal"/>
</dbReference>
<evidence type="ECO:0000313" key="15">
    <source>
        <dbReference type="Proteomes" id="UP000321034"/>
    </source>
</evidence>
<comment type="subunit">
    <text evidence="4">Homodimer.</text>
</comment>